<gene>
    <name evidence="1" type="ORF">IFM89_024875</name>
</gene>
<protein>
    <submittedName>
        <fullName evidence="1">Uncharacterized protein</fullName>
    </submittedName>
</protein>
<dbReference type="Proteomes" id="UP000631114">
    <property type="component" value="Unassembled WGS sequence"/>
</dbReference>
<dbReference type="EMBL" id="JADFTS010000006">
    <property type="protein sequence ID" value="KAF9602108.1"/>
    <property type="molecule type" value="Genomic_DNA"/>
</dbReference>
<reference evidence="1 2" key="1">
    <citation type="submission" date="2020-10" db="EMBL/GenBank/DDBJ databases">
        <title>The Coptis chinensis genome and diversification of protoberbering-type alkaloids.</title>
        <authorList>
            <person name="Wang B."/>
            <person name="Shu S."/>
            <person name="Song C."/>
            <person name="Liu Y."/>
        </authorList>
    </citation>
    <scope>NUCLEOTIDE SEQUENCE [LARGE SCALE GENOMIC DNA]</scope>
    <source>
        <strain evidence="1">HL-2020</strain>
        <tissue evidence="1">Leaf</tissue>
    </source>
</reference>
<evidence type="ECO:0000313" key="2">
    <source>
        <dbReference type="Proteomes" id="UP000631114"/>
    </source>
</evidence>
<accession>A0A835LNG1</accession>
<keyword evidence="2" id="KW-1185">Reference proteome</keyword>
<comment type="caution">
    <text evidence="1">The sequence shown here is derived from an EMBL/GenBank/DDBJ whole genome shotgun (WGS) entry which is preliminary data.</text>
</comment>
<evidence type="ECO:0000313" key="1">
    <source>
        <dbReference type="EMBL" id="KAF9602108.1"/>
    </source>
</evidence>
<dbReference type="AlphaFoldDB" id="A0A835LNG1"/>
<organism evidence="1 2">
    <name type="scientific">Coptis chinensis</name>
    <dbReference type="NCBI Taxonomy" id="261450"/>
    <lineage>
        <taxon>Eukaryota</taxon>
        <taxon>Viridiplantae</taxon>
        <taxon>Streptophyta</taxon>
        <taxon>Embryophyta</taxon>
        <taxon>Tracheophyta</taxon>
        <taxon>Spermatophyta</taxon>
        <taxon>Magnoliopsida</taxon>
        <taxon>Ranunculales</taxon>
        <taxon>Ranunculaceae</taxon>
        <taxon>Coptidoideae</taxon>
        <taxon>Coptis</taxon>
    </lineage>
</organism>
<sequence>MRWLIARGSCRYSDCALNYEMFEFGYLLQNVKVDVHKIVYCSKVGALQDVRSELEKLRGILFYKVLEDSQSPLQ</sequence>
<name>A0A835LNG1_9MAGN</name>
<proteinExistence type="predicted"/>